<evidence type="ECO:0000313" key="6">
    <source>
        <dbReference type="EMBL" id="KAK0619566.1"/>
    </source>
</evidence>
<feature type="region of interest" description="Disordered" evidence="5">
    <location>
        <begin position="1"/>
        <end position="31"/>
    </location>
</feature>
<evidence type="ECO:0000256" key="1">
    <source>
        <dbReference type="ARBA" id="ARBA00022692"/>
    </source>
</evidence>
<dbReference type="AlphaFoldDB" id="A0AA40BZB7"/>
<comment type="caution">
    <text evidence="6">The sequence shown here is derived from an EMBL/GenBank/DDBJ whole genome shotgun (WGS) entry which is preliminary data.</text>
</comment>
<evidence type="ECO:0000256" key="3">
    <source>
        <dbReference type="ARBA" id="ARBA00023136"/>
    </source>
</evidence>
<protein>
    <recommendedName>
        <fullName evidence="4">Copper transport protein</fullName>
    </recommendedName>
</protein>
<keyword evidence="1 4" id="KW-0812">Transmembrane</keyword>
<gene>
    <name evidence="6" type="ORF">B0T14DRAFT_554782</name>
</gene>
<dbReference type="GO" id="GO:0005886">
    <property type="term" value="C:plasma membrane"/>
    <property type="evidence" value="ECO:0007669"/>
    <property type="project" value="TreeGrafter"/>
</dbReference>
<evidence type="ECO:0000256" key="2">
    <source>
        <dbReference type="ARBA" id="ARBA00022989"/>
    </source>
</evidence>
<comment type="similarity">
    <text evidence="4">Belongs to the copper transporter (Ctr) (TC 1.A.56) family. SLC31A subfamily.</text>
</comment>
<dbReference type="PANTHER" id="PTHR12483:SF120">
    <property type="entry name" value="HIGH-AFFINITY COPPER TRANSPORTER CTRA2"/>
    <property type="match status" value="1"/>
</dbReference>
<comment type="subcellular location">
    <subcellularLocation>
        <location evidence="4">Membrane</location>
        <topology evidence="4">Multi-pass membrane protein</topology>
    </subcellularLocation>
</comment>
<feature type="compositionally biased region" description="Low complexity" evidence="5">
    <location>
        <begin position="22"/>
        <end position="31"/>
    </location>
</feature>
<keyword evidence="4" id="KW-0406">Ion transport</keyword>
<dbReference type="Proteomes" id="UP001175000">
    <property type="component" value="Unassembled WGS sequence"/>
</dbReference>
<keyword evidence="3 4" id="KW-0472">Membrane</keyword>
<evidence type="ECO:0000256" key="4">
    <source>
        <dbReference type="RuleBase" id="RU367022"/>
    </source>
</evidence>
<feature type="transmembrane region" description="Helical" evidence="4">
    <location>
        <begin position="61"/>
        <end position="85"/>
    </location>
</feature>
<sequence length="206" mass="22029">MEHMNHDDMPGMHHHGGDDEGASSASDSMPMGSSSMAMTFFQSMTTPLLFHGAQPTTAGQYAGACILIVLLGILACVLLQLKAVLQRTVWTSRRLHEGQPLLEDDEKAAAKALNSATDATDAPPPGSLGIRTEAGRWLGAWRSTSLLQRAAMASYEILLATLGYILMLVVMTMNIGYFFSAIAGLWMGTFLVGTVSPATDKSVQHC</sequence>
<evidence type="ECO:0000313" key="7">
    <source>
        <dbReference type="Proteomes" id="UP001175000"/>
    </source>
</evidence>
<dbReference type="PANTHER" id="PTHR12483">
    <property type="entry name" value="SOLUTE CARRIER FAMILY 31 COPPER TRANSPORTERS"/>
    <property type="match status" value="1"/>
</dbReference>
<dbReference type="GO" id="GO:0005375">
    <property type="term" value="F:copper ion transmembrane transporter activity"/>
    <property type="evidence" value="ECO:0007669"/>
    <property type="project" value="UniProtKB-UniRule"/>
</dbReference>
<organism evidence="6 7">
    <name type="scientific">Immersiella caudata</name>
    <dbReference type="NCBI Taxonomy" id="314043"/>
    <lineage>
        <taxon>Eukaryota</taxon>
        <taxon>Fungi</taxon>
        <taxon>Dikarya</taxon>
        <taxon>Ascomycota</taxon>
        <taxon>Pezizomycotina</taxon>
        <taxon>Sordariomycetes</taxon>
        <taxon>Sordariomycetidae</taxon>
        <taxon>Sordariales</taxon>
        <taxon>Lasiosphaeriaceae</taxon>
        <taxon>Immersiella</taxon>
    </lineage>
</organism>
<feature type="compositionally biased region" description="Basic and acidic residues" evidence="5">
    <location>
        <begin position="1"/>
        <end position="18"/>
    </location>
</feature>
<keyword evidence="7" id="KW-1185">Reference proteome</keyword>
<evidence type="ECO:0000256" key="5">
    <source>
        <dbReference type="SAM" id="MobiDB-lite"/>
    </source>
</evidence>
<dbReference type="EMBL" id="JAULSU010000004">
    <property type="protein sequence ID" value="KAK0619566.1"/>
    <property type="molecule type" value="Genomic_DNA"/>
</dbReference>
<feature type="transmembrane region" description="Helical" evidence="4">
    <location>
        <begin position="152"/>
        <end position="171"/>
    </location>
</feature>
<keyword evidence="4" id="KW-0187">Copper transport</keyword>
<keyword evidence="4" id="KW-0813">Transport</keyword>
<name>A0AA40BZB7_9PEZI</name>
<keyword evidence="4" id="KW-0186">Copper</keyword>
<keyword evidence="2 4" id="KW-1133">Transmembrane helix</keyword>
<proteinExistence type="inferred from homology"/>
<reference evidence="6" key="1">
    <citation type="submission" date="2023-06" db="EMBL/GenBank/DDBJ databases">
        <title>Genome-scale phylogeny and comparative genomics of the fungal order Sordariales.</title>
        <authorList>
            <consortium name="Lawrence Berkeley National Laboratory"/>
            <person name="Hensen N."/>
            <person name="Bonometti L."/>
            <person name="Westerberg I."/>
            <person name="Brannstrom I.O."/>
            <person name="Guillou S."/>
            <person name="Cros-Aarteil S."/>
            <person name="Calhoun S."/>
            <person name="Haridas S."/>
            <person name="Kuo A."/>
            <person name="Mondo S."/>
            <person name="Pangilinan J."/>
            <person name="Riley R."/>
            <person name="Labutti K."/>
            <person name="Andreopoulos B."/>
            <person name="Lipzen A."/>
            <person name="Chen C."/>
            <person name="Yanf M."/>
            <person name="Daum C."/>
            <person name="Ng V."/>
            <person name="Clum A."/>
            <person name="Steindorff A."/>
            <person name="Ohm R."/>
            <person name="Martin F."/>
            <person name="Silar P."/>
            <person name="Natvig D."/>
            <person name="Lalanne C."/>
            <person name="Gautier V."/>
            <person name="Ament-Velasquez S.L."/>
            <person name="Kruys A."/>
            <person name="Hutchinson M.I."/>
            <person name="Powell A.J."/>
            <person name="Barry K."/>
            <person name="Miller A.N."/>
            <person name="Grigoriev I.V."/>
            <person name="Debuchy R."/>
            <person name="Gladieux P."/>
            <person name="Thoren M.H."/>
            <person name="Johannesson H."/>
        </authorList>
    </citation>
    <scope>NUCLEOTIDE SEQUENCE</scope>
    <source>
        <strain evidence="6">CBS 606.72</strain>
    </source>
</reference>
<dbReference type="InterPro" id="IPR007274">
    <property type="entry name" value="Cop_transporter"/>
</dbReference>
<accession>A0AA40BZB7</accession>
<dbReference type="Pfam" id="PF04145">
    <property type="entry name" value="Ctr"/>
    <property type="match status" value="1"/>
</dbReference>